<accession>A0AA86P074</accession>
<keyword evidence="4" id="KW-1185">Reference proteome</keyword>
<dbReference type="AlphaFoldDB" id="A0AA86P074"/>
<evidence type="ECO:0000313" key="2">
    <source>
        <dbReference type="EMBL" id="CAI9928071.1"/>
    </source>
</evidence>
<comment type="caution">
    <text evidence="2">The sequence shown here is derived from an EMBL/GenBank/DDBJ whole genome shotgun (WGS) entry which is preliminary data.</text>
</comment>
<evidence type="ECO:0000313" key="4">
    <source>
        <dbReference type="Proteomes" id="UP001642409"/>
    </source>
</evidence>
<dbReference type="Proteomes" id="UP001642409">
    <property type="component" value="Unassembled WGS sequence"/>
</dbReference>
<dbReference type="EMBL" id="CATOUU010000386">
    <property type="protein sequence ID" value="CAI9928071.1"/>
    <property type="molecule type" value="Genomic_DNA"/>
</dbReference>
<evidence type="ECO:0000313" key="3">
    <source>
        <dbReference type="EMBL" id="CAL5975830.1"/>
    </source>
</evidence>
<sequence>MFIYPAIIKSSNFSIENNNLYSFSFLGLHQNVVQIIHSFVNITVNTPVVKCALICIKCDVAIQSSLLILIAEGQILSAITLEAINQIQISETNIQFRFVSNRGAGIVHTICDNILIFSIINTTLAGSSLIDSDYNGYIASEMQKDTQLLTISFDVCSHLNYIGQSDFQLIITSTIQTNCQICVNQYVVYGLCLSSLLHGQIQENTISCVFPFIFNGSQCVCAQGSELNISSCVNTINQFTKINSMIVFNSQQINDKLETIEQSILSEIQKLENSTNHQLSDLKNELELEFATNITKIDTKVNISLQIIESKVENSFKEVDIRLFNNITEKTRYLEDQIISNSSNTIQIMNNKMQQIDQYLRANISLNTQQITLTNNQTQYSIVNNISTLKVALQSEIHEIYNDVINNIVRNSTVLEEHTISNFTVLIGMITAQNLSTNSNINALRTEVYKNLTNDVQQINAKIKVDMTNIMNYTDNKIRNTEQYIISNTSEITKYINVTRDSIDLNIINNITTLKNTLQNQISLTQSNIMQSIMNNLTTLEQRIISNASSLQNHITILQNQVKQDLETLTLQTYSNLSTKIDMVIQNSIKTSLDFKQQQFISLYKNSSLIEERIIGNMTSMQLQYQENLTQQLLKINIILQNISLNTGDLNKSQYIVEQLGKFLCSQIQHTKYNKLTGKCECTAQHSQLVGKQCVCTLQNTALTAGNVCACTATHAVLQGTTCVCTLQNTALTAGNVCACTATHAVLQGTTCVCTLQNTALTAGNVCACQLINSHLEGTQCICNQDYVIKNGECKANCPYDGMELVNGVCTCTAKYFQVFPPWTEYPNRQTLDFKYPYFCPQLGQCCASSQILNPIWYCPDHQASQISTFCCGTDQCNIRP</sequence>
<dbReference type="EMBL" id="CAXDID020000006">
    <property type="protein sequence ID" value="CAL5975830.1"/>
    <property type="molecule type" value="Genomic_DNA"/>
</dbReference>
<name>A0AA86P074_9EUKA</name>
<reference evidence="3 4" key="2">
    <citation type="submission" date="2024-07" db="EMBL/GenBank/DDBJ databases">
        <authorList>
            <person name="Akdeniz Z."/>
        </authorList>
    </citation>
    <scope>NUCLEOTIDE SEQUENCE [LARGE SCALE GENOMIC DNA]</scope>
</reference>
<gene>
    <name evidence="2" type="ORF">HINF_LOCUS15716</name>
    <name evidence="3" type="ORF">HINF_LOCUS3528</name>
</gene>
<feature type="coiled-coil region" evidence="1">
    <location>
        <begin position="254"/>
        <end position="285"/>
    </location>
</feature>
<organism evidence="2">
    <name type="scientific">Hexamita inflata</name>
    <dbReference type="NCBI Taxonomy" id="28002"/>
    <lineage>
        <taxon>Eukaryota</taxon>
        <taxon>Metamonada</taxon>
        <taxon>Diplomonadida</taxon>
        <taxon>Hexamitidae</taxon>
        <taxon>Hexamitinae</taxon>
        <taxon>Hexamita</taxon>
    </lineage>
</organism>
<proteinExistence type="predicted"/>
<reference evidence="2" key="1">
    <citation type="submission" date="2023-06" db="EMBL/GenBank/DDBJ databases">
        <authorList>
            <person name="Kurt Z."/>
        </authorList>
    </citation>
    <scope>NUCLEOTIDE SEQUENCE</scope>
</reference>
<evidence type="ECO:0000256" key="1">
    <source>
        <dbReference type="SAM" id="Coils"/>
    </source>
</evidence>
<protein>
    <submittedName>
        <fullName evidence="3">Hypothetical_protein</fullName>
    </submittedName>
</protein>
<keyword evidence="1" id="KW-0175">Coiled coil</keyword>